<sequence>MNEKQLQELKDKIEKGKMTKYKAETRLEELEKQEKTLKEEIVSLGYDPEQLDQIISKLELEKQDLISKINEMLPDTIPNI</sequence>
<organism evidence="2 3">
    <name type="scientific">Tepidibacter hydrothermalis</name>
    <dbReference type="NCBI Taxonomy" id="3036126"/>
    <lineage>
        <taxon>Bacteria</taxon>
        <taxon>Bacillati</taxon>
        <taxon>Bacillota</taxon>
        <taxon>Clostridia</taxon>
        <taxon>Peptostreptococcales</taxon>
        <taxon>Peptostreptococcaceae</taxon>
        <taxon>Tepidibacter</taxon>
    </lineage>
</organism>
<evidence type="ECO:0008006" key="4">
    <source>
        <dbReference type="Google" id="ProtNLM"/>
    </source>
</evidence>
<keyword evidence="3" id="KW-1185">Reference proteome</keyword>
<dbReference type="EMBL" id="CP120733">
    <property type="protein sequence ID" value="WFD10507.1"/>
    <property type="molecule type" value="Genomic_DNA"/>
</dbReference>
<keyword evidence="1" id="KW-0175">Coiled coil</keyword>
<reference evidence="2 3" key="1">
    <citation type="submission" date="2023-03" db="EMBL/GenBank/DDBJ databases">
        <title>Complete genome sequence of Tepidibacter sp. SWIR-1, isolated from a deep-sea hydrothermal vent.</title>
        <authorList>
            <person name="Li X."/>
        </authorList>
    </citation>
    <scope>NUCLEOTIDE SEQUENCE [LARGE SCALE GENOMIC DNA]</scope>
    <source>
        <strain evidence="2 3">SWIR-1</strain>
    </source>
</reference>
<accession>A0ABY8EC25</accession>
<gene>
    <name evidence="2" type="ORF">P4S50_00100</name>
</gene>
<evidence type="ECO:0000313" key="2">
    <source>
        <dbReference type="EMBL" id="WFD10507.1"/>
    </source>
</evidence>
<proteinExistence type="predicted"/>
<evidence type="ECO:0000313" key="3">
    <source>
        <dbReference type="Proteomes" id="UP001222800"/>
    </source>
</evidence>
<feature type="coiled-coil region" evidence="1">
    <location>
        <begin position="13"/>
        <end position="47"/>
    </location>
</feature>
<name>A0ABY8EC25_9FIRM</name>
<dbReference type="Proteomes" id="UP001222800">
    <property type="component" value="Chromosome"/>
</dbReference>
<evidence type="ECO:0000256" key="1">
    <source>
        <dbReference type="SAM" id="Coils"/>
    </source>
</evidence>
<protein>
    <recommendedName>
        <fullName evidence="4">DUF4315 family protein</fullName>
    </recommendedName>
</protein>
<dbReference type="RefSeq" id="WP_277732474.1">
    <property type="nucleotide sequence ID" value="NZ_CP120733.1"/>
</dbReference>